<protein>
    <submittedName>
        <fullName evidence="2">RNA-directed DNA polymerase from transposon X-element</fullName>
    </submittedName>
</protein>
<gene>
    <name evidence="2" type="ORF">NGRA_1886</name>
</gene>
<feature type="domain" description="Reverse transcriptase" evidence="1">
    <location>
        <begin position="1"/>
        <end position="178"/>
    </location>
</feature>
<keyword evidence="2" id="KW-0548">Nucleotidyltransferase</keyword>
<dbReference type="AlphaFoldDB" id="A0A9P6GXP5"/>
<keyword evidence="2" id="KW-0808">Transferase</keyword>
<dbReference type="Proteomes" id="UP000740883">
    <property type="component" value="Unassembled WGS sequence"/>
</dbReference>
<evidence type="ECO:0000313" key="2">
    <source>
        <dbReference type="EMBL" id="KAF9762621.1"/>
    </source>
</evidence>
<name>A0A9P6GXP5_9MICR</name>
<dbReference type="GO" id="GO:0003964">
    <property type="term" value="F:RNA-directed DNA polymerase activity"/>
    <property type="evidence" value="ECO:0007669"/>
    <property type="project" value="UniProtKB-KW"/>
</dbReference>
<organism evidence="2 3">
    <name type="scientific">Nosema granulosis</name>
    <dbReference type="NCBI Taxonomy" id="83296"/>
    <lineage>
        <taxon>Eukaryota</taxon>
        <taxon>Fungi</taxon>
        <taxon>Fungi incertae sedis</taxon>
        <taxon>Microsporidia</taxon>
        <taxon>Nosematidae</taxon>
        <taxon>Nosema</taxon>
    </lineage>
</organism>
<dbReference type="PANTHER" id="PTHR35450:SF2">
    <property type="entry name" value="REVERSE TRANSCRIPTASE DOMAIN-CONTAINING PROTEIN"/>
    <property type="match status" value="1"/>
</dbReference>
<reference evidence="2 3" key="1">
    <citation type="journal article" date="2020" name="Genome Biol. Evol.">
        <title>Comparative genomics of strictly vertically transmitted, feminizing microsporidia endosymbionts of amphipod crustaceans.</title>
        <authorList>
            <person name="Cormier A."/>
            <person name="Chebbi M.A."/>
            <person name="Giraud I."/>
            <person name="Wattier R."/>
            <person name="Teixeira M."/>
            <person name="Gilbert C."/>
            <person name="Rigaud T."/>
            <person name="Cordaux R."/>
        </authorList>
    </citation>
    <scope>NUCLEOTIDE SEQUENCE [LARGE SCALE GENOMIC DNA]</scope>
    <source>
        <strain evidence="2 3">Ou3-Ou53</strain>
    </source>
</reference>
<comment type="caution">
    <text evidence="2">The sequence shown here is derived from an EMBL/GenBank/DDBJ whole genome shotgun (WGS) entry which is preliminary data.</text>
</comment>
<dbReference type="PANTHER" id="PTHR35450">
    <property type="entry name" value="REVERSE TRANSCRIPTASE DOMAIN-CONTAINING PROTEIN"/>
    <property type="match status" value="1"/>
</dbReference>
<dbReference type="EMBL" id="SBJO01000151">
    <property type="protein sequence ID" value="KAF9762621.1"/>
    <property type="molecule type" value="Genomic_DNA"/>
</dbReference>
<sequence>MLQLIVEHRGLPAENQLGTVRRVQGAKEQALLNVAINKEYKNSLETMWIDVKKAYDSVDHEYLIKCVERLNLPQWIGCFLKNTIERWKIEVRSGSEIILEKRIRRGIIQGDRLSPLLLSYAWIYLSRKEAEYQIPKSRSQHRQPIFLNKPPLVYRRLETPCREGRNTRGDERRDKNVF</sequence>
<dbReference type="InterPro" id="IPR000477">
    <property type="entry name" value="RT_dom"/>
</dbReference>
<evidence type="ECO:0000313" key="3">
    <source>
        <dbReference type="Proteomes" id="UP000740883"/>
    </source>
</evidence>
<keyword evidence="3" id="KW-1185">Reference proteome</keyword>
<keyword evidence="2" id="KW-0695">RNA-directed DNA polymerase</keyword>
<dbReference type="OrthoDB" id="2191886at2759"/>
<dbReference type="Pfam" id="PF00078">
    <property type="entry name" value="RVT_1"/>
    <property type="match status" value="1"/>
</dbReference>
<accession>A0A9P6GXP5</accession>
<proteinExistence type="predicted"/>
<evidence type="ECO:0000259" key="1">
    <source>
        <dbReference type="PROSITE" id="PS50878"/>
    </source>
</evidence>
<dbReference type="PROSITE" id="PS50878">
    <property type="entry name" value="RT_POL"/>
    <property type="match status" value="1"/>
</dbReference>